<dbReference type="Proteomes" id="UP001055811">
    <property type="component" value="Linkage Group LG02"/>
</dbReference>
<keyword evidence="2" id="KW-1185">Reference proteome</keyword>
<evidence type="ECO:0000313" key="2">
    <source>
        <dbReference type="Proteomes" id="UP001055811"/>
    </source>
</evidence>
<evidence type="ECO:0000313" key="1">
    <source>
        <dbReference type="EMBL" id="KAI3779025.1"/>
    </source>
</evidence>
<name>A0ACB9G6I2_CICIN</name>
<reference evidence="2" key="1">
    <citation type="journal article" date="2022" name="Mol. Ecol. Resour.">
        <title>The genomes of chicory, endive, great burdock and yacon provide insights into Asteraceae palaeo-polyploidization history and plant inulin production.</title>
        <authorList>
            <person name="Fan W."/>
            <person name="Wang S."/>
            <person name="Wang H."/>
            <person name="Wang A."/>
            <person name="Jiang F."/>
            <person name="Liu H."/>
            <person name="Zhao H."/>
            <person name="Xu D."/>
            <person name="Zhang Y."/>
        </authorList>
    </citation>
    <scope>NUCLEOTIDE SEQUENCE [LARGE SCALE GENOMIC DNA]</scope>
    <source>
        <strain evidence="2">cv. Punajuju</strain>
    </source>
</reference>
<proteinExistence type="predicted"/>
<accession>A0ACB9G6I2</accession>
<reference evidence="1 2" key="2">
    <citation type="journal article" date="2022" name="Mol. Ecol. Resour.">
        <title>The genomes of chicory, endive, great burdock and yacon provide insights into Asteraceae paleo-polyploidization history and plant inulin production.</title>
        <authorList>
            <person name="Fan W."/>
            <person name="Wang S."/>
            <person name="Wang H."/>
            <person name="Wang A."/>
            <person name="Jiang F."/>
            <person name="Liu H."/>
            <person name="Zhao H."/>
            <person name="Xu D."/>
            <person name="Zhang Y."/>
        </authorList>
    </citation>
    <scope>NUCLEOTIDE SEQUENCE [LARGE SCALE GENOMIC DNA]</scope>
    <source>
        <strain evidence="2">cv. Punajuju</strain>
        <tissue evidence="1">Leaves</tissue>
    </source>
</reference>
<comment type="caution">
    <text evidence="1">The sequence shown here is derived from an EMBL/GenBank/DDBJ whole genome shotgun (WGS) entry which is preliminary data.</text>
</comment>
<protein>
    <submittedName>
        <fullName evidence="1">Uncharacterized protein</fullName>
    </submittedName>
</protein>
<gene>
    <name evidence="1" type="ORF">L2E82_08456</name>
</gene>
<sequence>METNRKSLFRLLLLDNKRDACVSKRPDPDATWNRKFSPIFKWFSSILEQPDQQSNMGAITKRFLAIVIKYYFIETKLQALMVLAI</sequence>
<dbReference type="EMBL" id="CM042010">
    <property type="protein sequence ID" value="KAI3779025.1"/>
    <property type="molecule type" value="Genomic_DNA"/>
</dbReference>
<organism evidence="1 2">
    <name type="scientific">Cichorium intybus</name>
    <name type="common">Chicory</name>
    <dbReference type="NCBI Taxonomy" id="13427"/>
    <lineage>
        <taxon>Eukaryota</taxon>
        <taxon>Viridiplantae</taxon>
        <taxon>Streptophyta</taxon>
        <taxon>Embryophyta</taxon>
        <taxon>Tracheophyta</taxon>
        <taxon>Spermatophyta</taxon>
        <taxon>Magnoliopsida</taxon>
        <taxon>eudicotyledons</taxon>
        <taxon>Gunneridae</taxon>
        <taxon>Pentapetalae</taxon>
        <taxon>asterids</taxon>
        <taxon>campanulids</taxon>
        <taxon>Asterales</taxon>
        <taxon>Asteraceae</taxon>
        <taxon>Cichorioideae</taxon>
        <taxon>Cichorieae</taxon>
        <taxon>Cichoriinae</taxon>
        <taxon>Cichorium</taxon>
    </lineage>
</organism>